<dbReference type="PANTHER" id="PTHR40036:SF1">
    <property type="entry name" value="MACROCIN O-METHYLTRANSFERASE"/>
    <property type="match status" value="1"/>
</dbReference>
<proteinExistence type="predicted"/>
<keyword evidence="1" id="KW-0489">Methyltransferase</keyword>
<dbReference type="GO" id="GO:0008168">
    <property type="term" value="F:methyltransferase activity"/>
    <property type="evidence" value="ECO:0007669"/>
    <property type="project" value="UniProtKB-KW"/>
</dbReference>
<keyword evidence="2" id="KW-1185">Reference proteome</keyword>
<accession>A0ABT7DZ42</accession>
<dbReference type="InterPro" id="IPR029063">
    <property type="entry name" value="SAM-dependent_MTases_sf"/>
</dbReference>
<reference evidence="1" key="1">
    <citation type="submission" date="2023-03" db="EMBL/GenBank/DDBJ databases">
        <title>Chitinimonas shenzhenensis gen. nov., sp. nov., a novel member of family Burkholderiaceae isolated from activated sludge collected in Shen Zhen, China.</title>
        <authorList>
            <person name="Wang X."/>
        </authorList>
    </citation>
    <scope>NUCLEOTIDE SEQUENCE</scope>
    <source>
        <strain evidence="1">DQS-5</strain>
    </source>
</reference>
<protein>
    <submittedName>
        <fullName evidence="1">TylF/MycF/NovP-related O-methyltransferase</fullName>
        <ecNumber evidence="1">2.1.1.-</ecNumber>
    </submittedName>
</protein>
<comment type="caution">
    <text evidence="1">The sequence shown here is derived from an EMBL/GenBank/DDBJ whole genome shotgun (WGS) entry which is preliminary data.</text>
</comment>
<dbReference type="Pfam" id="PF05711">
    <property type="entry name" value="TylF"/>
    <property type="match status" value="1"/>
</dbReference>
<name>A0ABT7DZ42_9NEIS</name>
<dbReference type="GO" id="GO:0032259">
    <property type="term" value="P:methylation"/>
    <property type="evidence" value="ECO:0007669"/>
    <property type="project" value="UniProtKB-KW"/>
</dbReference>
<sequence>MFYPDKDNSEAARQKFQAAFDTMSSMFTRTYCGDNLITFNRNVSFMEDLDFVKAFQLEAGHNPQHHSLMWRVHVALWAARQALRCEGDFVECGVLEGFTSRCLCHMLQFGELDRTFWLYDTFSGLPEKYSTDTELAIWNVQYHLPRYENLYEKVVEMFSAYPNARIVRGILPDTLEQAAPEKIAFMHIDLNSEQAEMGVLTRLYERIVPGGVILLDDFGWMTNRAQMVSERAFFQQHGLMVMELPTGQGLVIKH</sequence>
<evidence type="ECO:0000313" key="1">
    <source>
        <dbReference type="EMBL" id="MDK2124343.1"/>
    </source>
</evidence>
<dbReference type="EMBL" id="JARRAF010000009">
    <property type="protein sequence ID" value="MDK2124343.1"/>
    <property type="molecule type" value="Genomic_DNA"/>
</dbReference>
<evidence type="ECO:0000313" key="2">
    <source>
        <dbReference type="Proteomes" id="UP001172778"/>
    </source>
</evidence>
<dbReference type="RefSeq" id="WP_284100654.1">
    <property type="nucleotide sequence ID" value="NZ_JARRAF010000009.1"/>
</dbReference>
<dbReference type="EC" id="2.1.1.-" evidence="1"/>
<organism evidence="1 2">
    <name type="scientific">Parachitinimonas caeni</name>
    <dbReference type="NCBI Taxonomy" id="3031301"/>
    <lineage>
        <taxon>Bacteria</taxon>
        <taxon>Pseudomonadati</taxon>
        <taxon>Pseudomonadota</taxon>
        <taxon>Betaproteobacteria</taxon>
        <taxon>Neisseriales</taxon>
        <taxon>Chitinibacteraceae</taxon>
        <taxon>Parachitinimonas</taxon>
    </lineage>
</organism>
<dbReference type="Proteomes" id="UP001172778">
    <property type="component" value="Unassembled WGS sequence"/>
</dbReference>
<dbReference type="PANTHER" id="PTHR40036">
    <property type="entry name" value="MACROCIN O-METHYLTRANSFERASE"/>
    <property type="match status" value="1"/>
</dbReference>
<dbReference type="InterPro" id="IPR008884">
    <property type="entry name" value="TylF_MeTrfase"/>
</dbReference>
<dbReference type="Gene3D" id="3.40.50.150">
    <property type="entry name" value="Vaccinia Virus protein VP39"/>
    <property type="match status" value="1"/>
</dbReference>
<keyword evidence="1" id="KW-0808">Transferase</keyword>
<gene>
    <name evidence="1" type="ORF">PZA18_09800</name>
</gene>